<keyword evidence="1" id="KW-0732">Signal</keyword>
<evidence type="ECO:0000256" key="2">
    <source>
        <dbReference type="SAM" id="MobiDB-lite"/>
    </source>
</evidence>
<dbReference type="SUPFAM" id="SSF69318">
    <property type="entry name" value="Integrin alpha N-terminal domain"/>
    <property type="match status" value="1"/>
</dbReference>
<comment type="caution">
    <text evidence="4">The sequence shown here is derived from an EMBL/GenBank/DDBJ whole genome shotgun (WGS) entry which is preliminary data.</text>
</comment>
<dbReference type="Gene3D" id="2.80.10.50">
    <property type="match status" value="1"/>
</dbReference>
<dbReference type="InterPro" id="IPR035992">
    <property type="entry name" value="Ricin_B-like_lectins"/>
</dbReference>
<dbReference type="Pfam" id="PF13517">
    <property type="entry name" value="FG-GAP_3"/>
    <property type="match status" value="1"/>
</dbReference>
<dbReference type="EMBL" id="JAFEJA010000001">
    <property type="protein sequence ID" value="MBM9617173.1"/>
    <property type="molecule type" value="Genomic_DNA"/>
</dbReference>
<dbReference type="CDD" id="cd00161">
    <property type="entry name" value="beta-trefoil_Ricin-like"/>
    <property type="match status" value="1"/>
</dbReference>
<dbReference type="PANTHER" id="PTHR46580">
    <property type="entry name" value="SENSOR KINASE-RELATED"/>
    <property type="match status" value="1"/>
</dbReference>
<protein>
    <submittedName>
        <fullName evidence="4">VCBS repeat-containing protein</fullName>
    </submittedName>
</protein>
<dbReference type="InterPro" id="IPR013517">
    <property type="entry name" value="FG-GAP"/>
</dbReference>
<evidence type="ECO:0000313" key="5">
    <source>
        <dbReference type="Proteomes" id="UP000664109"/>
    </source>
</evidence>
<reference evidence="4 5" key="1">
    <citation type="journal article" date="2016" name="Arch. Microbiol.">
        <title>Streptomyces zhihengii sp. nov., isolated from rhizospheric soil of Psammosilene tunicoides.</title>
        <authorList>
            <person name="Huang M.J."/>
            <person name="Fei J.J."/>
            <person name="Salam N."/>
            <person name="Kim C.J."/>
            <person name="Hozzein W.N."/>
            <person name="Xiao M."/>
            <person name="Huang H.Q."/>
            <person name="Li W.J."/>
        </authorList>
    </citation>
    <scope>NUCLEOTIDE SEQUENCE [LARGE SCALE GENOMIC DNA]</scope>
    <source>
        <strain evidence="4 5">YIM T102</strain>
    </source>
</reference>
<dbReference type="Proteomes" id="UP000664109">
    <property type="component" value="Unassembled WGS sequence"/>
</dbReference>
<evidence type="ECO:0000259" key="3">
    <source>
        <dbReference type="Pfam" id="PF14200"/>
    </source>
</evidence>
<feature type="region of interest" description="Disordered" evidence="2">
    <location>
        <begin position="256"/>
        <end position="281"/>
    </location>
</feature>
<dbReference type="PANTHER" id="PTHR46580:SF2">
    <property type="entry name" value="MAM DOMAIN-CONTAINING PROTEIN"/>
    <property type="match status" value="1"/>
</dbReference>
<accession>A0ABS2UHP4</accession>
<organism evidence="4 5">
    <name type="scientific">Streptomyces zhihengii</name>
    <dbReference type="NCBI Taxonomy" id="1818004"/>
    <lineage>
        <taxon>Bacteria</taxon>
        <taxon>Bacillati</taxon>
        <taxon>Actinomycetota</taxon>
        <taxon>Actinomycetes</taxon>
        <taxon>Kitasatosporales</taxon>
        <taxon>Streptomycetaceae</taxon>
        <taxon>Streptomyces</taxon>
    </lineage>
</organism>
<proteinExistence type="predicted"/>
<evidence type="ECO:0000256" key="1">
    <source>
        <dbReference type="ARBA" id="ARBA00022729"/>
    </source>
</evidence>
<dbReference type="RefSeq" id="WP_205371600.1">
    <property type="nucleotide sequence ID" value="NZ_JAFEJA010000001.1"/>
</dbReference>
<dbReference type="InterPro" id="IPR028994">
    <property type="entry name" value="Integrin_alpha_N"/>
</dbReference>
<evidence type="ECO:0000313" key="4">
    <source>
        <dbReference type="EMBL" id="MBM9617173.1"/>
    </source>
</evidence>
<keyword evidence="5" id="KW-1185">Reference proteome</keyword>
<sequence length="607" mass="63887">MPVPTEELKLEIVNAATGKTLGPRSAPGADGALVARDVPDDGPLPERWQLSPLPAGGGAYVIRNAVSGKVLDVPVSADRGLRQWGAAAGSKAQQWHVVPVHGEAGLYFIEGADATVLDLADPGEEESRVVLRAYDENAESQRWRFVTAGPERIGEPVLGWAALDHWNGRRSWPLTRSAALRPVPGAAPSFSDLLRVLDRFGSDQDAGGWQGEGAVAPSAGLPGGWAGPGARLLADVTGSGRTDIVALTPAKGLVTSSGRGDGTFDDEERTLHRPVPSPGPADLWTVADTTGDGMPDLVVLAADGVRVSSRDESGAFAPAGGKLVLTAFGHGQGAGGWLAGKHLRFLADTTGDGRLDIVGCHDDGVRISLQDEEGAFAPPGDEPAVRAFGHGEKAGGWLVGRHPRFLADTTGDGRLDIVGCHDDGVWVSLQDEDGTFTDPWYVLDDFGVDQGWSSAREHPRFLVATTPDGTPDLVGFGPQGVVVARGRGDGTFEPARLVLNDFGLAQGWTGGRHLRLLADVTGDGSPDIVGFGDEGVWVSRHRDDGGFEHAQLVCRGFGHHDAAGAWRVDRHPRFLADTTGDGRVDIVGFGGPGVYAARNLFRRFRTT</sequence>
<gene>
    <name evidence="4" type="ORF">JE024_00215</name>
</gene>
<dbReference type="SUPFAM" id="SSF50370">
    <property type="entry name" value="Ricin B-like lectins"/>
    <property type="match status" value="1"/>
</dbReference>
<name>A0ABS2UHP4_9ACTN</name>
<dbReference type="InterPro" id="IPR000772">
    <property type="entry name" value="Ricin_B_lectin"/>
</dbReference>
<dbReference type="Pfam" id="PF14200">
    <property type="entry name" value="RicinB_lectin_2"/>
    <property type="match status" value="1"/>
</dbReference>
<dbReference type="PROSITE" id="PS50231">
    <property type="entry name" value="RICIN_B_LECTIN"/>
    <property type="match status" value="1"/>
</dbReference>
<feature type="domain" description="Ricin B lectin" evidence="3">
    <location>
        <begin position="11"/>
        <end position="77"/>
    </location>
</feature>